<proteinExistence type="inferred from homology"/>
<comment type="subcellular location">
    <subcellularLocation>
        <location evidence="1 7">Cell membrane</location>
        <topology evidence="1 7">Multi-pass membrane protein</topology>
    </subcellularLocation>
</comment>
<dbReference type="Gene3D" id="1.10.3720.10">
    <property type="entry name" value="MetI-like"/>
    <property type="match status" value="1"/>
</dbReference>
<feature type="domain" description="ABC transmembrane type-1" evidence="8">
    <location>
        <begin position="89"/>
        <end position="280"/>
    </location>
</feature>
<keyword evidence="9" id="KW-0762">Sugar transport</keyword>
<name>A0A1G6ZJY7_9RHOB</name>
<keyword evidence="10" id="KW-1185">Reference proteome</keyword>
<gene>
    <name evidence="9" type="ORF">SAMN05421538_103284</name>
</gene>
<dbReference type="PANTHER" id="PTHR32243:SF18">
    <property type="entry name" value="INNER MEMBRANE ABC TRANSPORTER PERMEASE PROTEIN YCJP"/>
    <property type="match status" value="1"/>
</dbReference>
<evidence type="ECO:0000313" key="9">
    <source>
        <dbReference type="EMBL" id="SDE02860.1"/>
    </source>
</evidence>
<evidence type="ECO:0000256" key="6">
    <source>
        <dbReference type="ARBA" id="ARBA00023136"/>
    </source>
</evidence>
<dbReference type="InterPro" id="IPR035906">
    <property type="entry name" value="MetI-like_sf"/>
</dbReference>
<protein>
    <submittedName>
        <fullName evidence="9">Multiple sugar transport system permease protein</fullName>
    </submittedName>
</protein>
<keyword evidence="3" id="KW-1003">Cell membrane</keyword>
<sequence length="295" mass="32382">MRKMTLRTRILMNLANLACIAFLILPLVPVILGAFQSERGLQADVHALLPVEYTLDNFRLILSGGSDKGTLFQDISYLPNSVTWFPNAFLNSVIVGALVTVGVLVLASLTAFTVTRLNVRWTGWLMQINMISRMVPLIVLMVPLFVVLRGFGLLNSLSGVIITEIGLLLPYAIIILVPYFQQLPKELEESARLDGCTRFTAFIRILLPLCKPALAASGVIMFIISWHELLIPLIIVSKPEVMTVPVVLAGLVSDHFVFFTVMMAICLVGLLPTLLLVLLLQKYLVKGLTAGAVKG</sequence>
<dbReference type="InterPro" id="IPR050901">
    <property type="entry name" value="BP-dep_ABC_trans_perm"/>
</dbReference>
<dbReference type="CDD" id="cd06261">
    <property type="entry name" value="TM_PBP2"/>
    <property type="match status" value="1"/>
</dbReference>
<evidence type="ECO:0000259" key="8">
    <source>
        <dbReference type="PROSITE" id="PS50928"/>
    </source>
</evidence>
<dbReference type="STRING" id="591205.SAMN05421538_103284"/>
<feature type="transmembrane region" description="Helical" evidence="7">
    <location>
        <begin position="135"/>
        <end position="154"/>
    </location>
</feature>
<feature type="transmembrane region" description="Helical" evidence="7">
    <location>
        <begin position="160"/>
        <end position="180"/>
    </location>
</feature>
<dbReference type="OrthoDB" id="9815445at2"/>
<feature type="transmembrane region" description="Helical" evidence="7">
    <location>
        <begin position="256"/>
        <end position="280"/>
    </location>
</feature>
<dbReference type="AlphaFoldDB" id="A0A1G6ZJY7"/>
<keyword evidence="5 7" id="KW-1133">Transmembrane helix</keyword>
<evidence type="ECO:0000256" key="2">
    <source>
        <dbReference type="ARBA" id="ARBA00022448"/>
    </source>
</evidence>
<evidence type="ECO:0000256" key="7">
    <source>
        <dbReference type="RuleBase" id="RU363032"/>
    </source>
</evidence>
<dbReference type="SUPFAM" id="SSF161098">
    <property type="entry name" value="MetI-like"/>
    <property type="match status" value="1"/>
</dbReference>
<evidence type="ECO:0000256" key="3">
    <source>
        <dbReference type="ARBA" id="ARBA00022475"/>
    </source>
</evidence>
<dbReference type="GO" id="GO:0055085">
    <property type="term" value="P:transmembrane transport"/>
    <property type="evidence" value="ECO:0007669"/>
    <property type="project" value="InterPro"/>
</dbReference>
<accession>A0A1G6ZJY7</accession>
<evidence type="ECO:0000313" key="10">
    <source>
        <dbReference type="Proteomes" id="UP000199344"/>
    </source>
</evidence>
<comment type="similarity">
    <text evidence="7">Belongs to the binding-protein-dependent transport system permease family.</text>
</comment>
<dbReference type="EMBL" id="FNAH01000003">
    <property type="protein sequence ID" value="SDE02860.1"/>
    <property type="molecule type" value="Genomic_DNA"/>
</dbReference>
<dbReference type="PANTHER" id="PTHR32243">
    <property type="entry name" value="MALTOSE TRANSPORT SYSTEM PERMEASE-RELATED"/>
    <property type="match status" value="1"/>
</dbReference>
<keyword evidence="6 7" id="KW-0472">Membrane</keyword>
<dbReference type="PROSITE" id="PS50928">
    <property type="entry name" value="ABC_TM1"/>
    <property type="match status" value="1"/>
</dbReference>
<organism evidence="9 10">
    <name type="scientific">Paracoccus isoporae</name>
    <dbReference type="NCBI Taxonomy" id="591205"/>
    <lineage>
        <taxon>Bacteria</taxon>
        <taxon>Pseudomonadati</taxon>
        <taxon>Pseudomonadota</taxon>
        <taxon>Alphaproteobacteria</taxon>
        <taxon>Rhodobacterales</taxon>
        <taxon>Paracoccaceae</taxon>
        <taxon>Paracoccus</taxon>
    </lineage>
</organism>
<dbReference type="Pfam" id="PF00528">
    <property type="entry name" value="BPD_transp_1"/>
    <property type="match status" value="1"/>
</dbReference>
<dbReference type="Proteomes" id="UP000199344">
    <property type="component" value="Unassembled WGS sequence"/>
</dbReference>
<evidence type="ECO:0000256" key="1">
    <source>
        <dbReference type="ARBA" id="ARBA00004651"/>
    </source>
</evidence>
<feature type="transmembrane region" description="Helical" evidence="7">
    <location>
        <begin position="88"/>
        <end position="114"/>
    </location>
</feature>
<keyword evidence="2 7" id="KW-0813">Transport</keyword>
<evidence type="ECO:0000256" key="4">
    <source>
        <dbReference type="ARBA" id="ARBA00022692"/>
    </source>
</evidence>
<dbReference type="GO" id="GO:0005886">
    <property type="term" value="C:plasma membrane"/>
    <property type="evidence" value="ECO:0007669"/>
    <property type="project" value="UniProtKB-SubCell"/>
</dbReference>
<reference evidence="9 10" key="1">
    <citation type="submission" date="2016-10" db="EMBL/GenBank/DDBJ databases">
        <authorList>
            <person name="de Groot N.N."/>
        </authorList>
    </citation>
    <scope>NUCLEOTIDE SEQUENCE [LARGE SCALE GENOMIC DNA]</scope>
    <source>
        <strain evidence="9 10">DSM 22220</strain>
    </source>
</reference>
<keyword evidence="4 7" id="KW-0812">Transmembrane</keyword>
<evidence type="ECO:0000256" key="5">
    <source>
        <dbReference type="ARBA" id="ARBA00022989"/>
    </source>
</evidence>
<dbReference type="InterPro" id="IPR000515">
    <property type="entry name" value="MetI-like"/>
</dbReference>